<keyword evidence="5 17" id="KW-0813">Transport</keyword>
<evidence type="ECO:0000256" key="9">
    <source>
        <dbReference type="ARBA" id="ARBA00022723"/>
    </source>
</evidence>
<dbReference type="Pfam" id="PF07715">
    <property type="entry name" value="Plug"/>
    <property type="match status" value="1"/>
</dbReference>
<dbReference type="PANTHER" id="PTHR36999">
    <property type="entry name" value="ISOCITRATE DEHYDROGENASE [NADP]"/>
    <property type="match status" value="1"/>
</dbReference>
<name>A0ABZ2TUM8_9FLAO</name>
<dbReference type="InterPro" id="IPR004436">
    <property type="entry name" value="Isocitrate_DH_NADP_mono"/>
</dbReference>
<dbReference type="InterPro" id="IPR039426">
    <property type="entry name" value="TonB-dep_rcpt-like"/>
</dbReference>
<dbReference type="InterPro" id="IPR012910">
    <property type="entry name" value="Plug_dom"/>
</dbReference>
<evidence type="ECO:0000256" key="10">
    <source>
        <dbReference type="ARBA" id="ARBA00022842"/>
    </source>
</evidence>
<evidence type="ECO:0000256" key="7">
    <source>
        <dbReference type="ARBA" id="ARBA00022532"/>
    </source>
</evidence>
<evidence type="ECO:0000256" key="8">
    <source>
        <dbReference type="ARBA" id="ARBA00022692"/>
    </source>
</evidence>
<keyword evidence="13 17" id="KW-0472">Membrane</keyword>
<dbReference type="Gene3D" id="2.40.170.20">
    <property type="entry name" value="TonB-dependent receptor, beta-barrel domain"/>
    <property type="match status" value="1"/>
</dbReference>
<evidence type="ECO:0000256" key="15">
    <source>
        <dbReference type="ARBA" id="ARBA00023554"/>
    </source>
</evidence>
<evidence type="ECO:0000256" key="13">
    <source>
        <dbReference type="ARBA" id="ARBA00023136"/>
    </source>
</evidence>
<keyword evidence="6 17" id="KW-1134">Transmembrane beta strand</keyword>
<keyword evidence="9" id="KW-0479">Metal-binding</keyword>
<evidence type="ECO:0000313" key="19">
    <source>
        <dbReference type="EMBL" id="WYW56583.1"/>
    </source>
</evidence>
<evidence type="ECO:0000256" key="2">
    <source>
        <dbReference type="ARBA" id="ARBA00004571"/>
    </source>
</evidence>
<dbReference type="Gene3D" id="2.170.130.10">
    <property type="entry name" value="TonB-dependent receptor, plug domain"/>
    <property type="match status" value="1"/>
</dbReference>
<dbReference type="InterPro" id="IPR036942">
    <property type="entry name" value="Beta-barrel_TonB_sf"/>
</dbReference>
<dbReference type="Pfam" id="PF13715">
    <property type="entry name" value="CarbopepD_reg_2"/>
    <property type="match status" value="1"/>
</dbReference>
<dbReference type="InterPro" id="IPR037066">
    <property type="entry name" value="Plug_dom_sf"/>
</dbReference>
<keyword evidence="4" id="KW-0329">Glyoxylate bypass</keyword>
<organism evidence="19 20">
    <name type="scientific">Polaribacter marinaquae</name>
    <dbReference type="NCBI Taxonomy" id="1642819"/>
    <lineage>
        <taxon>Bacteria</taxon>
        <taxon>Pseudomonadati</taxon>
        <taxon>Bacteroidota</taxon>
        <taxon>Flavobacteriia</taxon>
        <taxon>Flavobacteriales</taxon>
        <taxon>Flavobacteriaceae</taxon>
    </lineage>
</organism>
<evidence type="ECO:0000256" key="3">
    <source>
        <dbReference type="ARBA" id="ARBA00013013"/>
    </source>
</evidence>
<gene>
    <name evidence="19" type="ORF">WG950_04855</name>
</gene>
<dbReference type="Gene3D" id="2.60.40.1120">
    <property type="entry name" value="Carboxypeptidase-like, regulatory domain"/>
    <property type="match status" value="1"/>
</dbReference>
<comment type="catalytic activity">
    <reaction evidence="15">
        <text>D-threo-isocitrate + NADP(+) = 2-oxoglutarate + CO2 + NADPH</text>
        <dbReference type="Rhea" id="RHEA:19629"/>
        <dbReference type="ChEBI" id="CHEBI:15562"/>
        <dbReference type="ChEBI" id="CHEBI:16526"/>
        <dbReference type="ChEBI" id="CHEBI:16810"/>
        <dbReference type="ChEBI" id="CHEBI:57783"/>
        <dbReference type="ChEBI" id="CHEBI:58349"/>
        <dbReference type="EC" id="1.1.1.42"/>
    </reaction>
</comment>
<dbReference type="EC" id="1.1.1.42" evidence="3"/>
<evidence type="ECO:0000313" key="20">
    <source>
        <dbReference type="Proteomes" id="UP001491088"/>
    </source>
</evidence>
<comment type="similarity">
    <text evidence="17">Belongs to the TonB-dependent receptor family.</text>
</comment>
<keyword evidence="7" id="KW-0816">Tricarboxylic acid cycle</keyword>
<keyword evidence="8 17" id="KW-0812">Transmembrane</keyword>
<dbReference type="RefSeq" id="WP_340934504.1">
    <property type="nucleotide sequence ID" value="NZ_CP150496.1"/>
</dbReference>
<proteinExistence type="inferred from homology"/>
<comment type="subcellular location">
    <subcellularLocation>
        <location evidence="2 17">Cell outer membrane</location>
        <topology evidence="2 17">Multi-pass membrane protein</topology>
    </subcellularLocation>
</comment>
<comment type="cofactor">
    <cofactor evidence="1">
        <name>Mg(2+)</name>
        <dbReference type="ChEBI" id="CHEBI:18420"/>
    </cofactor>
</comment>
<reference evidence="19 20" key="1">
    <citation type="submission" date="2024-03" db="EMBL/GenBank/DDBJ databases">
        <authorList>
            <person name="Cao K."/>
        </authorList>
    </citation>
    <scope>NUCLEOTIDE SEQUENCE [LARGE SCALE GENOMIC DNA]</scope>
    <source>
        <strain evidence="19 20">MCCC 1K00696</strain>
    </source>
</reference>
<dbReference type="SUPFAM" id="SSF49464">
    <property type="entry name" value="Carboxypeptidase regulatory domain-like"/>
    <property type="match status" value="1"/>
</dbReference>
<keyword evidence="19" id="KW-0675">Receptor</keyword>
<dbReference type="PANTHER" id="PTHR36999:SF1">
    <property type="entry name" value="ISOCITRATE DEHYDROGENASE (NADP(+))"/>
    <property type="match status" value="1"/>
</dbReference>
<dbReference type="InterPro" id="IPR008969">
    <property type="entry name" value="CarboxyPept-like_regulatory"/>
</dbReference>
<evidence type="ECO:0000256" key="5">
    <source>
        <dbReference type="ARBA" id="ARBA00022448"/>
    </source>
</evidence>
<evidence type="ECO:0000256" key="14">
    <source>
        <dbReference type="ARBA" id="ARBA00023237"/>
    </source>
</evidence>
<evidence type="ECO:0000256" key="17">
    <source>
        <dbReference type="PROSITE-ProRule" id="PRU01360"/>
    </source>
</evidence>
<keyword evidence="10" id="KW-0460">Magnesium</keyword>
<dbReference type="PROSITE" id="PS52016">
    <property type="entry name" value="TONB_DEPENDENT_REC_3"/>
    <property type="match status" value="1"/>
</dbReference>
<comment type="similarity">
    <text evidence="16">Belongs to the monomeric-type IDH family.</text>
</comment>
<evidence type="ECO:0000256" key="16">
    <source>
        <dbReference type="ARBA" id="ARBA00046318"/>
    </source>
</evidence>
<sequence>MLRKKQLFVFFLFLGLSILGQEKITLSGTVYDNTNNETLIGVSIYFPELNAGTTTNEYGFYSITIPQGNYKIQLSYLGYATLLETINLSEKTTKNFKLFEATESLNEIVIESNIEKLNLKTPQMSVNKLTSSTIKQIPVVLGEADIIKSLILLPGVTSAGEGASGFNVRGGAADQNLILLDEAIVFNSSHLFGFFSVFNPDVIKDVRLYKGGIPAKYGGRLSSVLDIYQKEGNSKDFKVTGGVGLVSSRLLIEGPLEKEKSSFLIGGRSSYAHIFLPLFDNDNKAYFYDVNTKINYRFNDKNNLFLSTYFGKDVFGLSDNFVNDYGNTVVNLRWNHLFTDKLFSNLSLIYSDYFYGLILDFVGFEWDSGITNFNLKYDFNHYVSEKVKLSYGINNIYIKFNPGEIIPNREDSGIVAEKLIDKYANEFAAYIDAEHKISDNFRLQYGVRFSNFTRLGQDELNNYANDQAVVYNSEFKKYESAEATGVENYKRSDVLASFNNLEPRVSMSYILDDNSSIKASYNRMVQYLHLLSNTSSPTPLDVWTPSGTFVKPQQLNQYAVGYFKSFNEGRYTLETETFYKDISNRIDYINGANLIANNEIETIILNGKARAYGLEMLFKKNEGKFQGWLSYTLSKSEQLTAGRTAEEPGINNGEWYSTPYDKTHDFSVNASYKLNDKWKFNSNFVFQTGQPTNYPVGQYEYQGLNVPIYDDNRRNSDRLPNYHRLDISATLNPKKNKNRKWQGEWVFGIYNVYGRQNAASLAFTQNQETFRNEAVQTSIFGLVPSVTYNFKF</sequence>
<dbReference type="EMBL" id="CP150496">
    <property type="protein sequence ID" value="WYW56583.1"/>
    <property type="molecule type" value="Genomic_DNA"/>
</dbReference>
<evidence type="ECO:0000259" key="18">
    <source>
        <dbReference type="Pfam" id="PF07715"/>
    </source>
</evidence>
<protein>
    <recommendedName>
        <fullName evidence="3">isocitrate dehydrogenase (NADP(+))</fullName>
        <ecNumber evidence="3">1.1.1.42</ecNumber>
    </recommendedName>
</protein>
<feature type="domain" description="TonB-dependent receptor plug" evidence="18">
    <location>
        <begin position="142"/>
        <end position="220"/>
    </location>
</feature>
<accession>A0ABZ2TUM8</accession>
<evidence type="ECO:0000256" key="1">
    <source>
        <dbReference type="ARBA" id="ARBA00001946"/>
    </source>
</evidence>
<dbReference type="SUPFAM" id="SSF56935">
    <property type="entry name" value="Porins"/>
    <property type="match status" value="1"/>
</dbReference>
<keyword evidence="14 17" id="KW-0998">Cell outer membrane</keyword>
<keyword evidence="12" id="KW-0560">Oxidoreductase</keyword>
<dbReference type="Proteomes" id="UP001491088">
    <property type="component" value="Chromosome"/>
</dbReference>
<evidence type="ECO:0000256" key="6">
    <source>
        <dbReference type="ARBA" id="ARBA00022452"/>
    </source>
</evidence>
<evidence type="ECO:0000256" key="12">
    <source>
        <dbReference type="ARBA" id="ARBA00023002"/>
    </source>
</evidence>
<keyword evidence="11" id="KW-0521">NADP</keyword>
<evidence type="ECO:0000256" key="4">
    <source>
        <dbReference type="ARBA" id="ARBA00022435"/>
    </source>
</evidence>
<keyword evidence="20" id="KW-1185">Reference proteome</keyword>
<evidence type="ECO:0000256" key="11">
    <source>
        <dbReference type="ARBA" id="ARBA00022857"/>
    </source>
</evidence>